<organism evidence="14 15">
    <name type="scientific">Paenibacillus elgii</name>
    <dbReference type="NCBI Taxonomy" id="189691"/>
    <lineage>
        <taxon>Bacteria</taxon>
        <taxon>Bacillati</taxon>
        <taxon>Bacillota</taxon>
        <taxon>Bacilli</taxon>
        <taxon>Bacillales</taxon>
        <taxon>Paenibacillaceae</taxon>
        <taxon>Paenibacillus</taxon>
    </lineage>
</organism>
<dbReference type="PROSITE" id="PS00591">
    <property type="entry name" value="GH10_1"/>
    <property type="match status" value="1"/>
</dbReference>
<dbReference type="Pfam" id="PF00331">
    <property type="entry name" value="Glyco_hydro_10"/>
    <property type="match status" value="1"/>
</dbReference>
<comment type="pathway">
    <text evidence="2">Glycan degradation; xylan degradation.</text>
</comment>
<keyword evidence="9 11" id="KW-0624">Polysaccharide degradation</keyword>
<dbReference type="GO" id="GO:0045493">
    <property type="term" value="P:xylan catabolic process"/>
    <property type="evidence" value="ECO:0007669"/>
    <property type="project" value="UniProtKB-UniPathway"/>
</dbReference>
<evidence type="ECO:0000256" key="11">
    <source>
        <dbReference type="RuleBase" id="RU361174"/>
    </source>
</evidence>
<dbReference type="PANTHER" id="PTHR31490:SF88">
    <property type="entry name" value="BETA-XYLANASE"/>
    <property type="match status" value="1"/>
</dbReference>
<evidence type="ECO:0000313" key="14">
    <source>
        <dbReference type="EMBL" id="PUA34823.1"/>
    </source>
</evidence>
<keyword evidence="7 11" id="KW-0119">Carbohydrate metabolism</keyword>
<dbReference type="Gene3D" id="3.20.20.80">
    <property type="entry name" value="Glycosidases"/>
    <property type="match status" value="1"/>
</dbReference>
<proteinExistence type="inferred from homology"/>
<evidence type="ECO:0000256" key="4">
    <source>
        <dbReference type="ARBA" id="ARBA00022651"/>
    </source>
</evidence>
<dbReference type="EMBL" id="PYHP01000099">
    <property type="protein sequence ID" value="PUA34823.1"/>
    <property type="molecule type" value="Genomic_DNA"/>
</dbReference>
<sequence length="585" mass="63759">MMPRSKRSFKLGAASLLLLQLQLVSVMPGAASAEAADVPLAPATVDLIRGHDWTRFSGATAAGDEVTVTGIGRAIIPWGNDLSQPTVSNPPINLRGPVLNILGDFSVSFQMASSPGKSAGLQLYGTLPVIQDEWRQEGKAVSVMLKNGKLSAAVYNGSSAVPKKAAFNYTSAGTIDVRLLVKSGKLAFYVNQVKVGEMADPGVFADGKVYFGADADVGSSFTLKSLTAQAEGSASAVTVSDLGIAAVPQSADSLRALARTNVPHLSIGTAAAVIPTMTDSAYRSILGREFSILTPENDMKFQFIHPQRNVYAFAEGDSLVEFAERNGMAVHGHALVWSEANPRWLTQGNYSAAELQAIMEEHVKTVVGRYKGRIKEWDVINEPLKDEKFNVNLGLRDSIWFKAMGEKFLDIALRAAHEADPDARLYINEYGCEAEDDKADALFTLVQRLQSRGVPLHGIGFQVHEDIGKDSDGTYDPVSASEFKRTVKRFTDLGLEVRVSELDVNMHGKVTDTLRSKQAEYFKSILALTKANNRFTSYAMWGFTDRYSSLQPEGKYNEFGNGLIYDEHYTPKLPYHKIKEALQSS</sequence>
<dbReference type="UniPathway" id="UPA00114"/>
<keyword evidence="6 11" id="KW-0378">Hydrolase</keyword>
<protein>
    <recommendedName>
        <fullName evidence="11">Beta-xylanase</fullName>
        <ecNumber evidence="11">3.2.1.8</ecNumber>
    </recommendedName>
</protein>
<keyword evidence="8 11" id="KW-0326">Glycosidase</keyword>
<evidence type="ECO:0000259" key="13">
    <source>
        <dbReference type="PROSITE" id="PS51760"/>
    </source>
</evidence>
<feature type="domain" description="GH10" evidence="13">
    <location>
        <begin position="271"/>
        <end position="581"/>
    </location>
</feature>
<dbReference type="PROSITE" id="PS51760">
    <property type="entry name" value="GH10_2"/>
    <property type="match status" value="1"/>
</dbReference>
<evidence type="ECO:0000256" key="6">
    <source>
        <dbReference type="ARBA" id="ARBA00022801"/>
    </source>
</evidence>
<evidence type="ECO:0000256" key="7">
    <source>
        <dbReference type="ARBA" id="ARBA00023277"/>
    </source>
</evidence>
<dbReference type="InterPro" id="IPR031158">
    <property type="entry name" value="GH10_AS"/>
</dbReference>
<evidence type="ECO:0000313" key="15">
    <source>
        <dbReference type="Proteomes" id="UP000244184"/>
    </source>
</evidence>
<dbReference type="InterPro" id="IPR017853">
    <property type="entry name" value="GH"/>
</dbReference>
<keyword evidence="5 12" id="KW-0732">Signal</keyword>
<dbReference type="SMART" id="SM00633">
    <property type="entry name" value="Glyco_10"/>
    <property type="match status" value="1"/>
</dbReference>
<comment type="caution">
    <text evidence="14">The sequence shown here is derived from an EMBL/GenBank/DDBJ whole genome shotgun (WGS) entry which is preliminary data.</text>
</comment>
<reference evidence="14 15" key="1">
    <citation type="submission" date="2018-03" db="EMBL/GenBank/DDBJ databases">
        <title>Genome sequence of Paenibacillus elgii strain AC13 an antimicrobial compound producing bacteria.</title>
        <authorList>
            <person name="Kurokawa A.S."/>
            <person name="Araujo J.F."/>
            <person name="Costa R.A."/>
            <person name="Ortega D.B."/>
            <person name="Pires A.S."/>
            <person name="Pappas G.J.Jr."/>
            <person name="Franco O.L."/>
            <person name="Barreto C."/>
            <person name="Magalhaes B.S."/>
            <person name="Kruger R.H."/>
        </authorList>
    </citation>
    <scope>NUCLEOTIDE SEQUENCE [LARGE SCALE GENOMIC DNA]</scope>
    <source>
        <strain evidence="14 15">AC13</strain>
    </source>
</reference>
<evidence type="ECO:0000256" key="10">
    <source>
        <dbReference type="PROSITE-ProRule" id="PRU10061"/>
    </source>
</evidence>
<evidence type="ECO:0000256" key="2">
    <source>
        <dbReference type="ARBA" id="ARBA00004851"/>
    </source>
</evidence>
<dbReference type="Proteomes" id="UP000244184">
    <property type="component" value="Unassembled WGS sequence"/>
</dbReference>
<feature type="signal peptide" evidence="12">
    <location>
        <begin position="1"/>
        <end position="35"/>
    </location>
</feature>
<evidence type="ECO:0000256" key="9">
    <source>
        <dbReference type="ARBA" id="ARBA00023326"/>
    </source>
</evidence>
<accession>A0A2T6FSD7</accession>
<evidence type="ECO:0000256" key="3">
    <source>
        <dbReference type="ARBA" id="ARBA00007495"/>
    </source>
</evidence>
<dbReference type="PANTHER" id="PTHR31490">
    <property type="entry name" value="GLYCOSYL HYDROLASE"/>
    <property type="match status" value="1"/>
</dbReference>
<comment type="catalytic activity">
    <reaction evidence="1 11">
        <text>Endohydrolysis of (1-&gt;4)-beta-D-xylosidic linkages in xylans.</text>
        <dbReference type="EC" id="3.2.1.8"/>
    </reaction>
</comment>
<keyword evidence="4" id="KW-0858">Xylan degradation</keyword>
<dbReference type="InterPro" id="IPR001000">
    <property type="entry name" value="GH10_dom"/>
</dbReference>
<evidence type="ECO:0000256" key="12">
    <source>
        <dbReference type="SAM" id="SignalP"/>
    </source>
</evidence>
<evidence type="ECO:0000256" key="8">
    <source>
        <dbReference type="ARBA" id="ARBA00023295"/>
    </source>
</evidence>
<dbReference type="SUPFAM" id="SSF51445">
    <property type="entry name" value="(Trans)glycosidases"/>
    <property type="match status" value="1"/>
</dbReference>
<dbReference type="InterPro" id="IPR044846">
    <property type="entry name" value="GH10"/>
</dbReference>
<comment type="similarity">
    <text evidence="3 11">Belongs to the glycosyl hydrolase 10 (cellulase F) family.</text>
</comment>
<name>A0A2T6FSD7_9BACL</name>
<dbReference type="GO" id="GO:0031176">
    <property type="term" value="F:endo-1,4-beta-xylanase activity"/>
    <property type="evidence" value="ECO:0007669"/>
    <property type="project" value="UniProtKB-EC"/>
</dbReference>
<gene>
    <name evidence="14" type="ORF">C8Z91_33665</name>
</gene>
<dbReference type="EC" id="3.2.1.8" evidence="11"/>
<dbReference type="AlphaFoldDB" id="A0A2T6FSD7"/>
<feature type="active site" description="Nucleophile" evidence="10">
    <location>
        <position position="501"/>
    </location>
</feature>
<feature type="chain" id="PRO_5038960436" description="Beta-xylanase" evidence="12">
    <location>
        <begin position="36"/>
        <end position="585"/>
    </location>
</feature>
<evidence type="ECO:0000256" key="1">
    <source>
        <dbReference type="ARBA" id="ARBA00000681"/>
    </source>
</evidence>
<evidence type="ECO:0000256" key="5">
    <source>
        <dbReference type="ARBA" id="ARBA00022729"/>
    </source>
</evidence>
<dbReference type="PRINTS" id="PR00134">
    <property type="entry name" value="GLHYDRLASE10"/>
</dbReference>